<dbReference type="Proteomes" id="UP001139207">
    <property type="component" value="Unassembled WGS sequence"/>
</dbReference>
<dbReference type="AlphaFoldDB" id="A0A9X1WFX1"/>
<dbReference type="InterPro" id="IPR036249">
    <property type="entry name" value="Thioredoxin-like_sf"/>
</dbReference>
<keyword evidence="2" id="KW-1133">Transmembrane helix</keyword>
<dbReference type="RefSeq" id="WP_244803156.1">
    <property type="nucleotide sequence ID" value="NZ_JALIEA010000007.1"/>
</dbReference>
<dbReference type="CDD" id="cd02972">
    <property type="entry name" value="DsbA_family"/>
    <property type="match status" value="1"/>
</dbReference>
<feature type="transmembrane region" description="Helical" evidence="2">
    <location>
        <begin position="15"/>
        <end position="35"/>
    </location>
</feature>
<dbReference type="InterPro" id="IPR012336">
    <property type="entry name" value="Thioredoxin-like_fold"/>
</dbReference>
<sequence>MSQKIKAPNDKNRSFLWGIVALVVICVVFIGFMVFNGRKSSDIELSAADVSFSVAVEDGVIQLRSTDGGGGDVPTADVYEDYSCTHCADLSEVDGDSIQAAVEAGQLNANLHSVNFLDSNGNESSSRTGAVAMAIADTGDAGAFWAFHDKAFTDQAEVARDWRFDELADAAEQLGVESDVVESIRDESVMEKYKPSLQANGDRLRELMGDQAGTPALYIDGEYLTVQRDPEDPSKLKDWVPDVIGRDEADADAPKESGAATETESSDAE</sequence>
<accession>A0A9X1WFX1</accession>
<evidence type="ECO:0000259" key="3">
    <source>
        <dbReference type="Pfam" id="PF13462"/>
    </source>
</evidence>
<evidence type="ECO:0000256" key="1">
    <source>
        <dbReference type="SAM" id="MobiDB-lite"/>
    </source>
</evidence>
<feature type="domain" description="Thioredoxin-like fold" evidence="3">
    <location>
        <begin position="77"/>
        <end position="235"/>
    </location>
</feature>
<gene>
    <name evidence="4" type="ORF">MUN33_01570</name>
</gene>
<organism evidence="4 5">
    <name type="scientific">Corynebacterium kalidii</name>
    <dbReference type="NCBI Taxonomy" id="2931982"/>
    <lineage>
        <taxon>Bacteria</taxon>
        <taxon>Bacillati</taxon>
        <taxon>Actinomycetota</taxon>
        <taxon>Actinomycetes</taxon>
        <taxon>Mycobacteriales</taxon>
        <taxon>Corynebacteriaceae</taxon>
        <taxon>Corynebacterium</taxon>
    </lineage>
</organism>
<name>A0A9X1WFX1_9CORY</name>
<comment type="caution">
    <text evidence="4">The sequence shown here is derived from an EMBL/GenBank/DDBJ whole genome shotgun (WGS) entry which is preliminary data.</text>
</comment>
<dbReference type="Gene3D" id="3.40.30.10">
    <property type="entry name" value="Glutaredoxin"/>
    <property type="match status" value="1"/>
</dbReference>
<evidence type="ECO:0000256" key="2">
    <source>
        <dbReference type="SAM" id="Phobius"/>
    </source>
</evidence>
<dbReference type="Pfam" id="PF13462">
    <property type="entry name" value="Thioredoxin_4"/>
    <property type="match status" value="1"/>
</dbReference>
<feature type="compositionally biased region" description="Basic and acidic residues" evidence="1">
    <location>
        <begin position="228"/>
        <end position="255"/>
    </location>
</feature>
<dbReference type="EMBL" id="JALIEA010000007">
    <property type="protein sequence ID" value="MCJ7857408.1"/>
    <property type="molecule type" value="Genomic_DNA"/>
</dbReference>
<proteinExistence type="predicted"/>
<evidence type="ECO:0000313" key="5">
    <source>
        <dbReference type="Proteomes" id="UP001139207"/>
    </source>
</evidence>
<keyword evidence="2" id="KW-0812">Transmembrane</keyword>
<protein>
    <submittedName>
        <fullName evidence="4">DsbA family protein</fullName>
    </submittedName>
</protein>
<keyword evidence="2" id="KW-0472">Membrane</keyword>
<feature type="region of interest" description="Disordered" evidence="1">
    <location>
        <begin position="225"/>
        <end position="269"/>
    </location>
</feature>
<evidence type="ECO:0000313" key="4">
    <source>
        <dbReference type="EMBL" id="MCJ7857408.1"/>
    </source>
</evidence>
<dbReference type="SUPFAM" id="SSF52833">
    <property type="entry name" value="Thioredoxin-like"/>
    <property type="match status" value="1"/>
</dbReference>
<reference evidence="4" key="1">
    <citation type="submission" date="2022-04" db="EMBL/GenBank/DDBJ databases">
        <title>Corynebacterium kalidii LD5P10.</title>
        <authorList>
            <person name="Sun J.Q."/>
        </authorList>
    </citation>
    <scope>NUCLEOTIDE SEQUENCE</scope>
    <source>
        <strain evidence="4">LD5P10</strain>
    </source>
</reference>
<keyword evidence="5" id="KW-1185">Reference proteome</keyword>